<dbReference type="NCBIfam" id="TIGR03113">
    <property type="entry name" value="exosort_XrtB"/>
    <property type="match status" value="1"/>
</dbReference>
<keyword evidence="2" id="KW-1003">Cell membrane</keyword>
<keyword evidence="4 8" id="KW-0812">Transmembrane</keyword>
<accession>A0ABS2BI37</accession>
<feature type="transmembrane region" description="Helical" evidence="8">
    <location>
        <begin position="124"/>
        <end position="143"/>
    </location>
</feature>
<evidence type="ECO:0000256" key="2">
    <source>
        <dbReference type="ARBA" id="ARBA00022475"/>
    </source>
</evidence>
<dbReference type="InterPro" id="IPR017544">
    <property type="entry name" value="Exosortase-2"/>
</dbReference>
<protein>
    <submittedName>
        <fullName evidence="9">Exosortase B</fullName>
    </submittedName>
</protein>
<evidence type="ECO:0000313" key="10">
    <source>
        <dbReference type="Proteomes" id="UP000809431"/>
    </source>
</evidence>
<dbReference type="NCBIfam" id="TIGR02602">
    <property type="entry name" value="8TM_EpsH"/>
    <property type="match status" value="1"/>
</dbReference>
<keyword evidence="7 8" id="KW-0472">Membrane</keyword>
<feature type="transmembrane region" description="Helical" evidence="8">
    <location>
        <begin position="220"/>
        <end position="246"/>
    </location>
</feature>
<dbReference type="Pfam" id="PF09721">
    <property type="entry name" value="Exosortase_EpsH"/>
    <property type="match status" value="1"/>
</dbReference>
<feature type="transmembrane region" description="Helical" evidence="8">
    <location>
        <begin position="97"/>
        <end position="117"/>
    </location>
</feature>
<evidence type="ECO:0000256" key="1">
    <source>
        <dbReference type="ARBA" id="ARBA00004651"/>
    </source>
</evidence>
<comment type="subcellular location">
    <subcellularLocation>
        <location evidence="1">Cell membrane</location>
        <topology evidence="1">Multi-pass membrane protein</topology>
    </subcellularLocation>
</comment>
<evidence type="ECO:0000313" key="9">
    <source>
        <dbReference type="EMBL" id="MBM3115145.1"/>
    </source>
</evidence>
<gene>
    <name evidence="9" type="primary">xrtB</name>
    <name evidence="9" type="ORF">JMJ54_04820</name>
</gene>
<evidence type="ECO:0000256" key="4">
    <source>
        <dbReference type="ARBA" id="ARBA00022692"/>
    </source>
</evidence>
<evidence type="ECO:0000256" key="8">
    <source>
        <dbReference type="SAM" id="Phobius"/>
    </source>
</evidence>
<dbReference type="InterPro" id="IPR026392">
    <property type="entry name" value="Exo/Archaeosortase_dom"/>
</dbReference>
<organism evidence="9 10">
    <name type="scientific">Jeongeupia naejangsanensis</name>
    <dbReference type="NCBI Taxonomy" id="613195"/>
    <lineage>
        <taxon>Bacteria</taxon>
        <taxon>Pseudomonadati</taxon>
        <taxon>Pseudomonadota</taxon>
        <taxon>Betaproteobacteria</taxon>
        <taxon>Neisseriales</taxon>
        <taxon>Chitinibacteraceae</taxon>
        <taxon>Jeongeupia</taxon>
    </lineage>
</organism>
<keyword evidence="6 8" id="KW-1133">Transmembrane helix</keyword>
<reference evidence="9 10" key="1">
    <citation type="submission" date="2021-01" db="EMBL/GenBank/DDBJ databases">
        <title>Draft Genome Sequence and Polyhydroxyalkanoate Biosynthetic Potential of Jeongeupia naejangsanensis Type Strain DSM 24253.</title>
        <authorList>
            <person name="Turrini P."/>
            <person name="Artuso I."/>
            <person name="Lugli G.A."/>
            <person name="Frangipani E."/>
            <person name="Ventura M."/>
            <person name="Visca P."/>
        </authorList>
    </citation>
    <scope>NUCLEOTIDE SEQUENCE [LARGE SCALE GENOMIC DNA]</scope>
    <source>
        <strain evidence="9 10">DSM 24253</strain>
    </source>
</reference>
<keyword evidence="3" id="KW-0645">Protease</keyword>
<feature type="transmembrane region" description="Helical" evidence="8">
    <location>
        <begin position="76"/>
        <end position="91"/>
    </location>
</feature>
<feature type="transmembrane region" description="Helical" evidence="8">
    <location>
        <begin position="258"/>
        <end position="278"/>
    </location>
</feature>
<evidence type="ECO:0000256" key="5">
    <source>
        <dbReference type="ARBA" id="ARBA00022801"/>
    </source>
</evidence>
<dbReference type="InterPro" id="IPR013426">
    <property type="entry name" value="EpsH-like"/>
</dbReference>
<dbReference type="RefSeq" id="WP_203536790.1">
    <property type="nucleotide sequence ID" value="NZ_JAESND010000001.1"/>
</dbReference>
<keyword evidence="10" id="KW-1185">Reference proteome</keyword>
<dbReference type="InterPro" id="IPR019127">
    <property type="entry name" value="Exosortase"/>
</dbReference>
<dbReference type="EMBL" id="JAESND010000001">
    <property type="protein sequence ID" value="MBM3115145.1"/>
    <property type="molecule type" value="Genomic_DNA"/>
</dbReference>
<dbReference type="Proteomes" id="UP000809431">
    <property type="component" value="Unassembled WGS sequence"/>
</dbReference>
<feature type="transmembrane region" description="Helical" evidence="8">
    <location>
        <begin position="183"/>
        <end position="208"/>
    </location>
</feature>
<comment type="caution">
    <text evidence="9">The sequence shown here is derived from an EMBL/GenBank/DDBJ whole genome shotgun (WGS) entry which is preliminary data.</text>
</comment>
<evidence type="ECO:0000256" key="3">
    <source>
        <dbReference type="ARBA" id="ARBA00022670"/>
    </source>
</evidence>
<proteinExistence type="predicted"/>
<feature type="transmembrane region" description="Helical" evidence="8">
    <location>
        <begin position="46"/>
        <end position="64"/>
    </location>
</feature>
<evidence type="ECO:0000256" key="6">
    <source>
        <dbReference type="ARBA" id="ARBA00022989"/>
    </source>
</evidence>
<evidence type="ECO:0000256" key="7">
    <source>
        <dbReference type="ARBA" id="ARBA00023136"/>
    </source>
</evidence>
<keyword evidence="5" id="KW-0378">Hydrolase</keyword>
<name>A0ABS2BI37_9NEIS</name>
<dbReference type="NCBIfam" id="TIGR04178">
    <property type="entry name" value="exo_archaeo"/>
    <property type="match status" value="1"/>
</dbReference>
<sequence>MIEVLRRWPARVNWALAVPVAIGLLLMYAPLYRELLAGPWQTDDQAHGPFIVLISVWLLARVVAQGPLPTGAARPWSGNAVFGFGLLLYVVCKSQDILFLALFSQFFVAAGLALVLGGWPCLRVLAFPLFFLLFSAPLPGALVDALTGPLKHFISGIAEQVLYAAGLPVTRSGVILYVGPYQLLVADACAGLHSLFSLSALTCLYLYLQQYASRWRNALLLALAIPVAIAANLIRVLLLVLITYYLGDAAGQGFMHGLAGMVMFGSALLLIFAADGVLGRLWRKREART</sequence>
<feature type="transmembrane region" description="Helical" evidence="8">
    <location>
        <begin position="12"/>
        <end position="31"/>
    </location>
</feature>